<gene>
    <name evidence="1" type="ORF">Pla175_48440</name>
</gene>
<name>A0A518DIW1_9BACT</name>
<protein>
    <submittedName>
        <fullName evidence="1">Uncharacterized protein</fullName>
    </submittedName>
</protein>
<accession>A0A518DIW1</accession>
<keyword evidence="2" id="KW-1185">Reference proteome</keyword>
<evidence type="ECO:0000313" key="1">
    <source>
        <dbReference type="EMBL" id="QDU91421.1"/>
    </source>
</evidence>
<organism evidence="1 2">
    <name type="scientific">Pirellulimonas nuda</name>
    <dbReference type="NCBI Taxonomy" id="2528009"/>
    <lineage>
        <taxon>Bacteria</taxon>
        <taxon>Pseudomonadati</taxon>
        <taxon>Planctomycetota</taxon>
        <taxon>Planctomycetia</taxon>
        <taxon>Pirellulales</taxon>
        <taxon>Lacipirellulaceae</taxon>
        <taxon>Pirellulimonas</taxon>
    </lineage>
</organism>
<dbReference type="Proteomes" id="UP000317429">
    <property type="component" value="Chromosome"/>
</dbReference>
<reference evidence="1 2" key="1">
    <citation type="submission" date="2019-02" db="EMBL/GenBank/DDBJ databases">
        <title>Deep-cultivation of Planctomycetes and their phenomic and genomic characterization uncovers novel biology.</title>
        <authorList>
            <person name="Wiegand S."/>
            <person name="Jogler M."/>
            <person name="Boedeker C."/>
            <person name="Pinto D."/>
            <person name="Vollmers J."/>
            <person name="Rivas-Marin E."/>
            <person name="Kohn T."/>
            <person name="Peeters S.H."/>
            <person name="Heuer A."/>
            <person name="Rast P."/>
            <person name="Oberbeckmann S."/>
            <person name="Bunk B."/>
            <person name="Jeske O."/>
            <person name="Meyerdierks A."/>
            <person name="Storesund J.E."/>
            <person name="Kallscheuer N."/>
            <person name="Luecker S."/>
            <person name="Lage O.M."/>
            <person name="Pohl T."/>
            <person name="Merkel B.J."/>
            <person name="Hornburger P."/>
            <person name="Mueller R.-W."/>
            <person name="Bruemmer F."/>
            <person name="Labrenz M."/>
            <person name="Spormann A.M."/>
            <person name="Op den Camp H."/>
            <person name="Overmann J."/>
            <person name="Amann R."/>
            <person name="Jetten M.S.M."/>
            <person name="Mascher T."/>
            <person name="Medema M.H."/>
            <person name="Devos D.P."/>
            <person name="Kaster A.-K."/>
            <person name="Ovreas L."/>
            <person name="Rohde M."/>
            <person name="Galperin M.Y."/>
            <person name="Jogler C."/>
        </authorList>
    </citation>
    <scope>NUCLEOTIDE SEQUENCE [LARGE SCALE GENOMIC DNA]</scope>
    <source>
        <strain evidence="1 2">Pla175</strain>
    </source>
</reference>
<dbReference type="KEGG" id="pnd:Pla175_48440"/>
<sequence length="120" mass="13453">MNELGVNQLFESEVTTIRDLALIELVRELQVKPYLVERDWDYGAPGQRYSCWTVLEHRSSNTGVAYCGQGFGPTFPWGLVFLSGPPMGMGMDCNWYSNLGDAVRESVAWQGDNPPGYEVN</sequence>
<proteinExistence type="predicted"/>
<evidence type="ECO:0000313" key="2">
    <source>
        <dbReference type="Proteomes" id="UP000317429"/>
    </source>
</evidence>
<dbReference type="AlphaFoldDB" id="A0A518DIW1"/>
<dbReference type="EMBL" id="CP036291">
    <property type="protein sequence ID" value="QDU91421.1"/>
    <property type="molecule type" value="Genomic_DNA"/>
</dbReference>